<organism evidence="1">
    <name type="scientific">Siphoviridae sp. ctJjf17</name>
    <dbReference type="NCBI Taxonomy" id="2827839"/>
    <lineage>
        <taxon>Viruses</taxon>
        <taxon>Duplodnaviria</taxon>
        <taxon>Heunggongvirae</taxon>
        <taxon>Uroviricota</taxon>
        <taxon>Caudoviricetes</taxon>
    </lineage>
</organism>
<reference evidence="1" key="1">
    <citation type="journal article" date="2021" name="Proc. Natl. Acad. Sci. U.S.A.">
        <title>A Catalog of Tens of Thousands of Viruses from Human Metagenomes Reveals Hidden Associations with Chronic Diseases.</title>
        <authorList>
            <person name="Tisza M.J."/>
            <person name="Buck C.B."/>
        </authorList>
    </citation>
    <scope>NUCLEOTIDE SEQUENCE</scope>
    <source>
        <strain evidence="1">CtJjf17</strain>
    </source>
</reference>
<accession>A0A8S5SAU5</accession>
<name>A0A8S5SAU5_9CAUD</name>
<proteinExistence type="predicted"/>
<sequence length="176" mass="20549">MKKQHYDYFTPIIEWAKEKGILQDGRLTKQLLKSSEECLELQTAIESYENGNKAAIEEIKDAIGDVYVTLAISTQMRAKNPYIIFRLIKLRDTNLPISADYKHYITELKRLDLSVYDMFTSETIYNLDLKLAKYIEFLDFLAKEYKLELTECIETAYNTISKRTGEMIDGSFVKEK</sequence>
<evidence type="ECO:0000313" key="1">
    <source>
        <dbReference type="EMBL" id="DAF47818.1"/>
    </source>
</evidence>
<protein>
    <submittedName>
        <fullName evidence="1">NTP-PPase-like protein</fullName>
    </submittedName>
</protein>
<dbReference type="EMBL" id="BK032560">
    <property type="protein sequence ID" value="DAF47818.1"/>
    <property type="molecule type" value="Genomic_DNA"/>
</dbReference>